<dbReference type="HAMAP" id="MF_01609">
    <property type="entry name" value="Glu_cys_ligase_2"/>
    <property type="match status" value="1"/>
</dbReference>
<dbReference type="Pfam" id="PF04107">
    <property type="entry name" value="GCS2"/>
    <property type="match status" value="1"/>
</dbReference>
<reference evidence="6 7" key="1">
    <citation type="submission" date="2024-09" db="EMBL/GenBank/DDBJ databases">
        <authorList>
            <person name="Sun Q."/>
            <person name="Mori K."/>
        </authorList>
    </citation>
    <scope>NUCLEOTIDE SEQUENCE [LARGE SCALE GENOMIC DNA]</scope>
    <source>
        <strain evidence="6 7">TBRC 1432</strain>
    </source>
</reference>
<protein>
    <recommendedName>
        <fullName evidence="5">Putative glutamate--cysteine ligase 2</fullName>
        <ecNumber evidence="5">6.3.2.2</ecNumber>
    </recommendedName>
    <alternativeName>
        <fullName evidence="5">Gamma-glutamylcysteine synthetase 2</fullName>
        <shortName evidence="5">GCS 2</shortName>
        <shortName evidence="5">Gamma-GCS 2</shortName>
    </alternativeName>
</protein>
<evidence type="ECO:0000256" key="1">
    <source>
        <dbReference type="ARBA" id="ARBA00022598"/>
    </source>
</evidence>
<dbReference type="InterPro" id="IPR006336">
    <property type="entry name" value="GCS2"/>
</dbReference>
<evidence type="ECO:0000256" key="2">
    <source>
        <dbReference type="ARBA" id="ARBA00022741"/>
    </source>
</evidence>
<dbReference type="EC" id="6.3.2.2" evidence="5"/>
<dbReference type="EMBL" id="JBHLUD010000004">
    <property type="protein sequence ID" value="MFC0542361.1"/>
    <property type="molecule type" value="Genomic_DNA"/>
</dbReference>
<dbReference type="Proteomes" id="UP001589810">
    <property type="component" value="Unassembled WGS sequence"/>
</dbReference>
<organism evidence="6 7">
    <name type="scientific">Kutzneria chonburiensis</name>
    <dbReference type="NCBI Taxonomy" id="1483604"/>
    <lineage>
        <taxon>Bacteria</taxon>
        <taxon>Bacillati</taxon>
        <taxon>Actinomycetota</taxon>
        <taxon>Actinomycetes</taxon>
        <taxon>Pseudonocardiales</taxon>
        <taxon>Pseudonocardiaceae</taxon>
        <taxon>Kutzneria</taxon>
    </lineage>
</organism>
<comment type="function">
    <text evidence="5">ATP-dependent carboxylate-amine ligase which exhibits weak glutamate--cysteine ligase activity.</text>
</comment>
<dbReference type="SUPFAM" id="SSF55931">
    <property type="entry name" value="Glutamine synthetase/guanido kinase"/>
    <property type="match status" value="1"/>
</dbReference>
<keyword evidence="2 5" id="KW-0547">Nucleotide-binding</keyword>
<dbReference type="PANTHER" id="PTHR36510">
    <property type="entry name" value="GLUTAMATE--CYSTEINE LIGASE 2-RELATED"/>
    <property type="match status" value="1"/>
</dbReference>
<keyword evidence="7" id="KW-1185">Reference proteome</keyword>
<evidence type="ECO:0000313" key="6">
    <source>
        <dbReference type="EMBL" id="MFC0542361.1"/>
    </source>
</evidence>
<accession>A0ABV6MPZ1</accession>
<keyword evidence="3 5" id="KW-0067">ATP-binding</keyword>
<gene>
    <name evidence="6" type="ORF">ACFFH7_12765</name>
</gene>
<dbReference type="Gene3D" id="3.30.590.20">
    <property type="match status" value="1"/>
</dbReference>
<evidence type="ECO:0000256" key="4">
    <source>
        <dbReference type="ARBA" id="ARBA00048819"/>
    </source>
</evidence>
<comment type="catalytic activity">
    <reaction evidence="4 5">
        <text>L-cysteine + L-glutamate + ATP = gamma-L-glutamyl-L-cysteine + ADP + phosphate + H(+)</text>
        <dbReference type="Rhea" id="RHEA:13285"/>
        <dbReference type="ChEBI" id="CHEBI:15378"/>
        <dbReference type="ChEBI" id="CHEBI:29985"/>
        <dbReference type="ChEBI" id="CHEBI:30616"/>
        <dbReference type="ChEBI" id="CHEBI:35235"/>
        <dbReference type="ChEBI" id="CHEBI:43474"/>
        <dbReference type="ChEBI" id="CHEBI:58173"/>
        <dbReference type="ChEBI" id="CHEBI:456216"/>
        <dbReference type="EC" id="6.3.2.2"/>
    </reaction>
</comment>
<comment type="caution">
    <text evidence="6">The sequence shown here is derived from an EMBL/GenBank/DDBJ whole genome shotgun (WGS) entry which is preliminary data.</text>
</comment>
<proteinExistence type="inferred from homology"/>
<keyword evidence="1 5" id="KW-0436">Ligase</keyword>
<sequence length="355" mass="38441">MRSGLTLGVEEEFLLVDRDGRLAAAGPEISEHVDDDGGQVEHELRRCQVESATAVCHTIDEVVTGLRDLRDRLAAEAAGQGLRLLPTGTAPMADDRPPRFTPDVRYHRMAREFGAVAQASLTCACHVHVSIPDAATGLRISNHVRPWLPVLLALSANSPFHNGDDTAYASWRHPLWTRWPSAGAPPHFDSVDAYESRVEGLLSAGAALDRGMVYWDIRLSAHQPTVEVRIADVLPTPTEAALLAAVIRGLAGQALDADPVARPAPEVLRARLWRSARDGLAGCCVHPRTGALMPAWQVVDELVASVRSFLGDDAEFVEDSLTRLRATGNGAQRQRAALDRNGHMADVLDTLAWPT</sequence>
<dbReference type="InterPro" id="IPR011793">
    <property type="entry name" value="YbdK"/>
</dbReference>
<dbReference type="NCBIfam" id="NF010041">
    <property type="entry name" value="PRK13517.1-1"/>
    <property type="match status" value="1"/>
</dbReference>
<dbReference type="InterPro" id="IPR014746">
    <property type="entry name" value="Gln_synth/guanido_kin_cat_dom"/>
</dbReference>
<evidence type="ECO:0000256" key="5">
    <source>
        <dbReference type="HAMAP-Rule" id="MF_01609"/>
    </source>
</evidence>
<name>A0ABV6MPZ1_9PSEU</name>
<dbReference type="GO" id="GO:0004357">
    <property type="term" value="F:glutamate-cysteine ligase activity"/>
    <property type="evidence" value="ECO:0007669"/>
    <property type="project" value="UniProtKB-EC"/>
</dbReference>
<dbReference type="RefSeq" id="WP_379793987.1">
    <property type="nucleotide sequence ID" value="NZ_JBHLUD010000004.1"/>
</dbReference>
<comment type="similarity">
    <text evidence="5">Belongs to the glutamate--cysteine ligase type 2 family. YbdK subfamily.</text>
</comment>
<dbReference type="NCBIfam" id="TIGR02050">
    <property type="entry name" value="gshA_cyan_rel"/>
    <property type="match status" value="1"/>
</dbReference>
<evidence type="ECO:0000256" key="3">
    <source>
        <dbReference type="ARBA" id="ARBA00022840"/>
    </source>
</evidence>
<dbReference type="InterPro" id="IPR050141">
    <property type="entry name" value="GCL_type2/YbdK_subfam"/>
</dbReference>
<evidence type="ECO:0000313" key="7">
    <source>
        <dbReference type="Proteomes" id="UP001589810"/>
    </source>
</evidence>
<dbReference type="PANTHER" id="PTHR36510:SF1">
    <property type="entry name" value="GLUTAMATE--CYSTEINE LIGASE 2-RELATED"/>
    <property type="match status" value="1"/>
</dbReference>